<dbReference type="Pfam" id="PF14390">
    <property type="entry name" value="DUF4420"/>
    <property type="match status" value="1"/>
</dbReference>
<dbReference type="EMBL" id="PJKA01000010">
    <property type="protein sequence ID" value="PNC18218.1"/>
    <property type="molecule type" value="Genomic_DNA"/>
</dbReference>
<gene>
    <name evidence="1" type="ORF">CXU22_06195</name>
</gene>
<dbReference type="InterPro" id="IPR025534">
    <property type="entry name" value="DUF4420"/>
</dbReference>
<evidence type="ECO:0000313" key="2">
    <source>
        <dbReference type="Proteomes" id="UP000236000"/>
    </source>
</evidence>
<comment type="caution">
    <text evidence="1">The sequence shown here is derived from an EMBL/GenBank/DDBJ whole genome shotgun (WGS) entry which is preliminary data.</text>
</comment>
<reference evidence="1 2" key="1">
    <citation type="journal article" date="2017" name="BMC Genomics">
        <title>Genome sequencing of 39 Akkermansia muciniphila isolates reveals its population structure, genomic and functional diverisity, and global distribution in mammalian gut microbiotas.</title>
        <authorList>
            <person name="Guo X."/>
            <person name="Li S."/>
            <person name="Zhang J."/>
            <person name="Wu F."/>
            <person name="Li X."/>
            <person name="Wu D."/>
            <person name="Zhang M."/>
            <person name="Ou Z."/>
            <person name="Jie Z."/>
            <person name="Yan Q."/>
            <person name="Li P."/>
            <person name="Yi J."/>
            <person name="Peng Y."/>
        </authorList>
    </citation>
    <scope>NUCLEOTIDE SEQUENCE [LARGE SCALE GENOMIC DNA]</scope>
    <source>
        <strain evidence="1 2">GP24</strain>
    </source>
</reference>
<name>A0A2N8HE23_9BACT</name>
<accession>A0A2N8HE23</accession>
<proteinExistence type="predicted"/>
<evidence type="ECO:0000313" key="1">
    <source>
        <dbReference type="EMBL" id="PNC18218.1"/>
    </source>
</evidence>
<dbReference type="AlphaFoldDB" id="A0A2N8HE23"/>
<dbReference type="OrthoDB" id="2808696at2"/>
<dbReference type="Proteomes" id="UP000236000">
    <property type="component" value="Unassembled WGS sequence"/>
</dbReference>
<sequence length="353" mass="40315">MEGQSTLFHMWSIPYGPRRRKAVMTKMNIQMMNNPWINILPASERIYSLRVNAEHPLDWFWSQDHSGRHVIFCDQIEIPVEIRLPEVMGLENFVFQSSYGTKLKQLMLVLRDNANWELFYSLCMDLVRATGSANRSNAIRAIVRRLQKWQAFLKKDRQDMLSKEQIKGLLGELVFIEQHLAKKYGYANAIQFWTGPTGTPQDFCLEDMVVEVKTQLSSTKPEVHISSAEQLSCQANHLYLFVATLGKGIDDSPSTVSLRSIISIIQDGLLPFPEELELFQDLLLATGYVDSSSYDPCMYTLIRTATYEVKDGFPRITVDDLPAGILKLNYSISLATCDHYKSCDGWIGDNTHD</sequence>
<evidence type="ECO:0008006" key="3">
    <source>
        <dbReference type="Google" id="ProtNLM"/>
    </source>
</evidence>
<protein>
    <recommendedName>
        <fullName evidence="3">PD-(D/E)XK motif protein</fullName>
    </recommendedName>
</protein>
<organism evidence="1 2">
    <name type="scientific">Akkermansia muciniphila</name>
    <dbReference type="NCBI Taxonomy" id="239935"/>
    <lineage>
        <taxon>Bacteria</taxon>
        <taxon>Pseudomonadati</taxon>
        <taxon>Verrucomicrobiota</taxon>
        <taxon>Verrucomicrobiia</taxon>
        <taxon>Verrucomicrobiales</taxon>
        <taxon>Akkermansiaceae</taxon>
        <taxon>Akkermansia</taxon>
    </lineage>
</organism>